<dbReference type="AlphaFoldDB" id="A0A2P2KHN0"/>
<feature type="chain" id="PRO_5015171283" description="Secreted protein" evidence="1">
    <location>
        <begin position="18"/>
        <end position="57"/>
    </location>
</feature>
<proteinExistence type="predicted"/>
<sequence>MFGKVLILAAWADISTAACIRGSCDGPPLVNALGKLEPMTWWCMFSDFRLGPVYSEG</sequence>
<feature type="signal peptide" evidence="1">
    <location>
        <begin position="1"/>
        <end position="17"/>
    </location>
</feature>
<organism evidence="2">
    <name type="scientific">Rhizophora mucronata</name>
    <name type="common">Asiatic mangrove</name>
    <dbReference type="NCBI Taxonomy" id="61149"/>
    <lineage>
        <taxon>Eukaryota</taxon>
        <taxon>Viridiplantae</taxon>
        <taxon>Streptophyta</taxon>
        <taxon>Embryophyta</taxon>
        <taxon>Tracheophyta</taxon>
        <taxon>Spermatophyta</taxon>
        <taxon>Magnoliopsida</taxon>
        <taxon>eudicotyledons</taxon>
        <taxon>Gunneridae</taxon>
        <taxon>Pentapetalae</taxon>
        <taxon>rosids</taxon>
        <taxon>fabids</taxon>
        <taxon>Malpighiales</taxon>
        <taxon>Rhizophoraceae</taxon>
        <taxon>Rhizophora</taxon>
    </lineage>
</organism>
<evidence type="ECO:0008006" key="3">
    <source>
        <dbReference type="Google" id="ProtNLM"/>
    </source>
</evidence>
<evidence type="ECO:0000256" key="1">
    <source>
        <dbReference type="SAM" id="SignalP"/>
    </source>
</evidence>
<keyword evidence="1" id="KW-0732">Signal</keyword>
<evidence type="ECO:0000313" key="2">
    <source>
        <dbReference type="EMBL" id="MBX05235.1"/>
    </source>
</evidence>
<name>A0A2P2KHN0_RHIMU</name>
<reference evidence="2" key="1">
    <citation type="submission" date="2018-02" db="EMBL/GenBank/DDBJ databases">
        <title>Rhizophora mucronata_Transcriptome.</title>
        <authorList>
            <person name="Meera S.P."/>
            <person name="Sreeshan A."/>
            <person name="Augustine A."/>
        </authorList>
    </citation>
    <scope>NUCLEOTIDE SEQUENCE</scope>
    <source>
        <tissue evidence="2">Leaf</tissue>
    </source>
</reference>
<dbReference type="EMBL" id="GGEC01024751">
    <property type="protein sequence ID" value="MBX05235.1"/>
    <property type="molecule type" value="Transcribed_RNA"/>
</dbReference>
<accession>A0A2P2KHN0</accession>
<protein>
    <recommendedName>
        <fullName evidence="3">Secreted protein</fullName>
    </recommendedName>
</protein>